<feature type="repeat" description="ANK" evidence="3">
    <location>
        <begin position="70"/>
        <end position="102"/>
    </location>
</feature>
<sequence length="203" mass="22434">MSVVGVHRQNSWSRSLSRRDSYEPGSGTLRDDRGWTPLHVAARVGDLAQVQRLLDEGADVNTPAWGPKAAGTTPLHLAAIGGHLDVMDELLERGANIEARTKGGCGWTPLHSAAKERNKRAIRFLLENGAFLPPDLTDGRRNVNLYILRLIDGFIAGCQTSELSHLNTCSLLWFEMVESYKEARTEIEIGNRNGRPDNMLHPS</sequence>
<dbReference type="InterPro" id="IPR002110">
    <property type="entry name" value="Ankyrin_rpt"/>
</dbReference>
<evidence type="ECO:0000256" key="4">
    <source>
        <dbReference type="SAM" id="MobiDB-lite"/>
    </source>
</evidence>
<evidence type="ECO:0000313" key="6">
    <source>
        <dbReference type="Proteomes" id="UP001605036"/>
    </source>
</evidence>
<evidence type="ECO:0000313" key="5">
    <source>
        <dbReference type="EMBL" id="KAL2613969.1"/>
    </source>
</evidence>
<comment type="caution">
    <text evidence="5">The sequence shown here is derived from an EMBL/GenBank/DDBJ whole genome shotgun (WGS) entry which is preliminary data.</text>
</comment>
<dbReference type="PROSITE" id="PS50088">
    <property type="entry name" value="ANK_REPEAT"/>
    <property type="match status" value="3"/>
</dbReference>
<dbReference type="Pfam" id="PF12796">
    <property type="entry name" value="Ank_2"/>
    <property type="match status" value="1"/>
</dbReference>
<accession>A0ABD1XYD9</accession>
<dbReference type="AlphaFoldDB" id="A0ABD1XYD9"/>
<dbReference type="Proteomes" id="UP001605036">
    <property type="component" value="Unassembled WGS sequence"/>
</dbReference>
<dbReference type="Gene3D" id="1.25.40.20">
    <property type="entry name" value="Ankyrin repeat-containing domain"/>
    <property type="match status" value="1"/>
</dbReference>
<protein>
    <submittedName>
        <fullName evidence="5">Uncharacterized protein</fullName>
    </submittedName>
</protein>
<dbReference type="PROSITE" id="PS50297">
    <property type="entry name" value="ANK_REP_REGION"/>
    <property type="match status" value="3"/>
</dbReference>
<dbReference type="Pfam" id="PF00023">
    <property type="entry name" value="Ank"/>
    <property type="match status" value="1"/>
</dbReference>
<reference evidence="5 6" key="1">
    <citation type="submission" date="2024-09" db="EMBL/GenBank/DDBJ databases">
        <title>Chromosome-scale assembly of Riccia fluitans.</title>
        <authorList>
            <person name="Paukszto L."/>
            <person name="Sawicki J."/>
            <person name="Karawczyk K."/>
            <person name="Piernik-Szablinska J."/>
            <person name="Szczecinska M."/>
            <person name="Mazdziarz M."/>
        </authorList>
    </citation>
    <scope>NUCLEOTIDE SEQUENCE [LARGE SCALE GENOMIC DNA]</scope>
    <source>
        <strain evidence="5">Rf_01</strain>
        <tissue evidence="5">Aerial parts of the thallus</tissue>
    </source>
</reference>
<dbReference type="PRINTS" id="PR01415">
    <property type="entry name" value="ANKYRIN"/>
</dbReference>
<feature type="repeat" description="ANK" evidence="3">
    <location>
        <begin position="33"/>
        <end position="61"/>
    </location>
</feature>
<dbReference type="EMBL" id="JBHFFA010000007">
    <property type="protein sequence ID" value="KAL2613969.1"/>
    <property type="molecule type" value="Genomic_DNA"/>
</dbReference>
<keyword evidence="6" id="KW-1185">Reference proteome</keyword>
<evidence type="ECO:0000256" key="3">
    <source>
        <dbReference type="PROSITE-ProRule" id="PRU00023"/>
    </source>
</evidence>
<keyword evidence="1" id="KW-0677">Repeat</keyword>
<evidence type="ECO:0000256" key="2">
    <source>
        <dbReference type="ARBA" id="ARBA00023043"/>
    </source>
</evidence>
<evidence type="ECO:0000256" key="1">
    <source>
        <dbReference type="ARBA" id="ARBA00022737"/>
    </source>
</evidence>
<dbReference type="SMART" id="SM00248">
    <property type="entry name" value="ANK"/>
    <property type="match status" value="3"/>
</dbReference>
<feature type="region of interest" description="Disordered" evidence="4">
    <location>
        <begin position="1"/>
        <end position="33"/>
    </location>
</feature>
<keyword evidence="2 3" id="KW-0040">ANK repeat</keyword>
<dbReference type="PANTHER" id="PTHR24171:SF8">
    <property type="entry name" value="BRCA1-ASSOCIATED RING DOMAIN PROTEIN 1"/>
    <property type="match status" value="1"/>
</dbReference>
<feature type="repeat" description="ANK" evidence="3">
    <location>
        <begin position="105"/>
        <end position="130"/>
    </location>
</feature>
<dbReference type="SUPFAM" id="SSF48403">
    <property type="entry name" value="Ankyrin repeat"/>
    <property type="match status" value="1"/>
</dbReference>
<dbReference type="PANTHER" id="PTHR24171">
    <property type="entry name" value="ANKYRIN REPEAT DOMAIN-CONTAINING PROTEIN 39-RELATED"/>
    <property type="match status" value="1"/>
</dbReference>
<proteinExistence type="predicted"/>
<gene>
    <name evidence="5" type="ORF">R1flu_025661</name>
</gene>
<organism evidence="5 6">
    <name type="scientific">Riccia fluitans</name>
    <dbReference type="NCBI Taxonomy" id="41844"/>
    <lineage>
        <taxon>Eukaryota</taxon>
        <taxon>Viridiplantae</taxon>
        <taxon>Streptophyta</taxon>
        <taxon>Embryophyta</taxon>
        <taxon>Marchantiophyta</taxon>
        <taxon>Marchantiopsida</taxon>
        <taxon>Marchantiidae</taxon>
        <taxon>Marchantiales</taxon>
        <taxon>Ricciaceae</taxon>
        <taxon>Riccia</taxon>
    </lineage>
</organism>
<name>A0ABD1XYD9_9MARC</name>
<dbReference type="InterPro" id="IPR036770">
    <property type="entry name" value="Ankyrin_rpt-contain_sf"/>
</dbReference>